<dbReference type="Gene3D" id="3.40.980.10">
    <property type="entry name" value="MoaB/Mog-like domain"/>
    <property type="match status" value="1"/>
</dbReference>
<dbReference type="PROSITE" id="PS01078">
    <property type="entry name" value="MOCF_BIOSYNTHESIS_1"/>
    <property type="match status" value="1"/>
</dbReference>
<dbReference type="InterPro" id="IPR051920">
    <property type="entry name" value="MPT_Adenylyltrnsfr/MoaC-Rel"/>
</dbReference>
<evidence type="ECO:0000313" key="4">
    <source>
        <dbReference type="EMBL" id="MEJ5946877.1"/>
    </source>
</evidence>
<feature type="domain" description="MoaB/Mog" evidence="3">
    <location>
        <begin position="20"/>
        <end position="163"/>
    </location>
</feature>
<dbReference type="InterPro" id="IPR001453">
    <property type="entry name" value="MoaB/Mog_dom"/>
</dbReference>
<keyword evidence="2" id="KW-0501">Molybdenum cofactor biosynthesis</keyword>
<organism evidence="4 5">
    <name type="scientific">Pseudokineococcus basanitobsidens</name>
    <dbReference type="NCBI Taxonomy" id="1926649"/>
    <lineage>
        <taxon>Bacteria</taxon>
        <taxon>Bacillati</taxon>
        <taxon>Actinomycetota</taxon>
        <taxon>Actinomycetes</taxon>
        <taxon>Kineosporiales</taxon>
        <taxon>Kineosporiaceae</taxon>
        <taxon>Pseudokineococcus</taxon>
    </lineage>
</organism>
<dbReference type="CDD" id="cd00886">
    <property type="entry name" value="MogA_MoaB"/>
    <property type="match status" value="1"/>
</dbReference>
<name>A0ABU8RP72_9ACTN</name>
<keyword evidence="5" id="KW-1185">Reference proteome</keyword>
<dbReference type="InterPro" id="IPR008284">
    <property type="entry name" value="MoCF_biosynth_CS"/>
</dbReference>
<accession>A0ABU8RP72</accession>
<sequence>MAEQAPEPGGPGAAVPRTGAVVVASTRAARGTYADETGPLLVEGLRALGLAVDDAVVVEDGEPVGRALRAALGRGAAVVVTTGGTGLTPRDLTPEQTAPLLDRELPGLAEALRARGRDKGVPTASLSRGLAGTAGTALVVNLPGSPGACRDGLEVLAEVLPHALDQVAGGDHPRP</sequence>
<reference evidence="4 5" key="1">
    <citation type="journal article" date="2017" name="Int. J. Syst. Evol. Microbiol.">
        <title>Pseudokineococcus basanitobsidens sp. nov., isolated from volcanic rock.</title>
        <authorList>
            <person name="Lee D.W."/>
            <person name="Park M.Y."/>
            <person name="Kim J.J."/>
            <person name="Kim B.S."/>
        </authorList>
    </citation>
    <scope>NUCLEOTIDE SEQUENCE [LARGE SCALE GENOMIC DNA]</scope>
    <source>
        <strain evidence="4 5">DSM 103726</strain>
    </source>
</reference>
<comment type="caution">
    <text evidence="4">The sequence shown here is derived from an EMBL/GenBank/DDBJ whole genome shotgun (WGS) entry which is preliminary data.</text>
</comment>
<dbReference type="PANTHER" id="PTHR43764">
    <property type="entry name" value="MOLYBDENUM COFACTOR BIOSYNTHESIS"/>
    <property type="match status" value="1"/>
</dbReference>
<dbReference type="PANTHER" id="PTHR43764:SF1">
    <property type="entry name" value="MOLYBDOPTERIN MOLYBDOTRANSFERASE"/>
    <property type="match status" value="1"/>
</dbReference>
<gene>
    <name evidence="4" type="ORF">WDZ17_16395</name>
</gene>
<dbReference type="SMART" id="SM00852">
    <property type="entry name" value="MoCF_biosynth"/>
    <property type="match status" value="1"/>
</dbReference>
<dbReference type="InterPro" id="IPR036425">
    <property type="entry name" value="MoaB/Mog-like_dom_sf"/>
</dbReference>
<dbReference type="RefSeq" id="WP_339576256.1">
    <property type="nucleotide sequence ID" value="NZ_JBBIAA010000037.1"/>
</dbReference>
<dbReference type="EMBL" id="JBBIAA010000037">
    <property type="protein sequence ID" value="MEJ5946877.1"/>
    <property type="molecule type" value="Genomic_DNA"/>
</dbReference>
<evidence type="ECO:0000256" key="1">
    <source>
        <dbReference type="ARBA" id="ARBA00005046"/>
    </source>
</evidence>
<evidence type="ECO:0000256" key="2">
    <source>
        <dbReference type="ARBA" id="ARBA00023150"/>
    </source>
</evidence>
<dbReference type="SUPFAM" id="SSF53218">
    <property type="entry name" value="Molybdenum cofactor biosynthesis proteins"/>
    <property type="match status" value="1"/>
</dbReference>
<evidence type="ECO:0000313" key="5">
    <source>
        <dbReference type="Proteomes" id="UP001387100"/>
    </source>
</evidence>
<comment type="pathway">
    <text evidence="1">Cofactor biosynthesis; molybdopterin biosynthesis.</text>
</comment>
<dbReference type="Proteomes" id="UP001387100">
    <property type="component" value="Unassembled WGS sequence"/>
</dbReference>
<dbReference type="Pfam" id="PF00994">
    <property type="entry name" value="MoCF_biosynth"/>
    <property type="match status" value="1"/>
</dbReference>
<dbReference type="NCBIfam" id="TIGR00177">
    <property type="entry name" value="molyb_syn"/>
    <property type="match status" value="1"/>
</dbReference>
<protein>
    <submittedName>
        <fullName evidence="4">MogA/MoaB family molybdenum cofactor biosynthesis protein</fullName>
    </submittedName>
</protein>
<proteinExistence type="predicted"/>
<evidence type="ECO:0000259" key="3">
    <source>
        <dbReference type="SMART" id="SM00852"/>
    </source>
</evidence>